<evidence type="ECO:0000313" key="2">
    <source>
        <dbReference type="Proteomes" id="UP000216308"/>
    </source>
</evidence>
<gene>
    <name evidence="1" type="ORF">DJ70_06190</name>
</gene>
<dbReference type="OrthoDB" id="312711at2157"/>
<proteinExistence type="predicted"/>
<name>A0A256ILD2_9EURY</name>
<dbReference type="AlphaFoldDB" id="A0A256ILD2"/>
<keyword evidence="2" id="KW-1185">Reference proteome</keyword>
<evidence type="ECO:0000313" key="1">
    <source>
        <dbReference type="EMBL" id="OYR57349.1"/>
    </source>
</evidence>
<comment type="caution">
    <text evidence="1">The sequence shown here is derived from an EMBL/GenBank/DDBJ whole genome shotgun (WGS) entry which is preliminary data.</text>
</comment>
<dbReference type="EMBL" id="NHPJ01000063">
    <property type="protein sequence ID" value="OYR57349.1"/>
    <property type="molecule type" value="Genomic_DNA"/>
</dbReference>
<reference evidence="1 2" key="1">
    <citation type="journal article" date="2014" name="Front. Microbiol.">
        <title>Population and genomic analysis of the genus Halorubrum.</title>
        <authorList>
            <person name="Fullmer M.S."/>
            <person name="Soucy S.M."/>
            <person name="Swithers K.S."/>
            <person name="Makkay A.M."/>
            <person name="Wheeler R."/>
            <person name="Ventosa A."/>
            <person name="Gogarten J.P."/>
            <person name="Papke R.T."/>
        </authorList>
    </citation>
    <scope>NUCLEOTIDE SEQUENCE [LARGE SCALE GENOMIC DNA]</scope>
    <source>
        <strain evidence="1 2">Cb34</strain>
    </source>
</reference>
<dbReference type="Proteomes" id="UP000216308">
    <property type="component" value="Unassembled WGS sequence"/>
</dbReference>
<accession>A0A256ILD2</accession>
<protein>
    <submittedName>
        <fullName evidence="1">Uncharacterized protein</fullName>
    </submittedName>
</protein>
<sequence length="231" mass="24175">MASDVTRGAAASATTRVLPQRRLAYTVLGADADVDRILETTADTLGEFDRSRPRVLLDDLAPFAAARGAAEAVDVVDAVAADAGVDSVTVGWSLTADSASALPAVLDRVDAVEGVDPDAVAAIGRLQREDPTTFGYTRRYWTEAQRGIESCSRNYPQSKQVHAALSGPETTPRTLGATLSGLVSLGVLDTWTETVGSTRYDLTAYDPVRMAAVGVAFAAVSDDEAGGVLEE</sequence>
<organism evidence="1 2">
    <name type="scientific">Halorubrum halodurans</name>
    <dbReference type="NCBI Taxonomy" id="1383851"/>
    <lineage>
        <taxon>Archaea</taxon>
        <taxon>Methanobacteriati</taxon>
        <taxon>Methanobacteriota</taxon>
        <taxon>Stenosarchaea group</taxon>
        <taxon>Halobacteria</taxon>
        <taxon>Halobacteriales</taxon>
        <taxon>Haloferacaceae</taxon>
        <taxon>Halorubrum</taxon>
    </lineage>
</organism>